<dbReference type="OrthoDB" id="3553863at2"/>
<proteinExistence type="predicted"/>
<feature type="region of interest" description="Disordered" evidence="1">
    <location>
        <begin position="271"/>
        <end position="314"/>
    </location>
</feature>
<evidence type="ECO:0000313" key="3">
    <source>
        <dbReference type="Proteomes" id="UP000004926"/>
    </source>
</evidence>
<dbReference type="EMBL" id="CM001439">
    <property type="protein sequence ID" value="EHR53158.1"/>
    <property type="molecule type" value="Genomic_DNA"/>
</dbReference>
<feature type="compositionally biased region" description="Low complexity" evidence="1">
    <location>
        <begin position="354"/>
        <end position="395"/>
    </location>
</feature>
<sequence>MDVNRPQSDESGPRVPLGDSGEVADIVAQARNRTDGFLYGDDRAIAARPNWEAHESEQLYRYATVNNDPGSAEEIGQGWATHSGELHRAADDLYNAISELGAAWIGQGAGAAQGALVTIANSTGQAAEAANTMSSRLAQQAAAAAKLKTMPQPKEFDPAAETAAMLAGGPAAMVSDLKPRFDAAREVKAQQVAFLETYTAELAEIDGATPSFGPDSLGLKPTAGGTNLGAGNVAAAGSYGGPAVSATGLGTTPVAAGFGDGVSASGLGAGGPGAAANAHGQGPAQPPAAQHGPVGGTGASPAAPAPTPGAGGGPTAGQALGAAVAGGALGYAGARALSKGSRSGSTKKQSSETAAAANQQSAPVAPAQGQGQVAPTGPVGPGQVPPATGTPMTGMGAAGGGTDDEKDHTHASFLIEPDPDDTFGATESAAPPVLGAWGPDDEGR</sequence>
<organism evidence="2 3">
    <name type="scientific">Saccharomonospora marina XMU15</name>
    <dbReference type="NCBI Taxonomy" id="882083"/>
    <lineage>
        <taxon>Bacteria</taxon>
        <taxon>Bacillati</taxon>
        <taxon>Actinomycetota</taxon>
        <taxon>Actinomycetes</taxon>
        <taxon>Pseudonocardiales</taxon>
        <taxon>Pseudonocardiaceae</taxon>
        <taxon>Saccharomonospora</taxon>
    </lineage>
</organism>
<dbReference type="STRING" id="882083.SacmaDRAFT_4988"/>
<dbReference type="AlphaFoldDB" id="H5X229"/>
<evidence type="ECO:0008006" key="4">
    <source>
        <dbReference type="Google" id="ProtNLM"/>
    </source>
</evidence>
<name>H5X229_9PSEU</name>
<accession>H5X229</accession>
<dbReference type="HOGENOM" id="CLU_563721_0_0_11"/>
<dbReference type="RefSeq" id="WP_009156536.1">
    <property type="nucleotide sequence ID" value="NZ_CM001439.1"/>
</dbReference>
<dbReference type="SUPFAM" id="SSF140453">
    <property type="entry name" value="EsxAB dimer-like"/>
    <property type="match status" value="1"/>
</dbReference>
<evidence type="ECO:0000313" key="2">
    <source>
        <dbReference type="EMBL" id="EHR53158.1"/>
    </source>
</evidence>
<dbReference type="Proteomes" id="UP000004926">
    <property type="component" value="Chromosome"/>
</dbReference>
<feature type="compositionally biased region" description="Low complexity" evidence="1">
    <location>
        <begin position="274"/>
        <end position="292"/>
    </location>
</feature>
<dbReference type="eggNOG" id="COG5651">
    <property type="taxonomic scope" value="Bacteria"/>
</dbReference>
<dbReference type="InterPro" id="IPR038332">
    <property type="entry name" value="PPE_sf"/>
</dbReference>
<feature type="compositionally biased region" description="Polar residues" evidence="1">
    <location>
        <begin position="340"/>
        <end position="353"/>
    </location>
</feature>
<evidence type="ECO:0000256" key="1">
    <source>
        <dbReference type="SAM" id="MobiDB-lite"/>
    </source>
</evidence>
<dbReference type="Gene3D" id="1.20.1260.20">
    <property type="entry name" value="PPE superfamily"/>
    <property type="match status" value="1"/>
</dbReference>
<feature type="region of interest" description="Disordered" evidence="1">
    <location>
        <begin position="1"/>
        <end position="22"/>
    </location>
</feature>
<feature type="region of interest" description="Disordered" evidence="1">
    <location>
        <begin position="338"/>
        <end position="444"/>
    </location>
</feature>
<reference evidence="2 3" key="1">
    <citation type="journal article" date="2012" name="Stand. Genomic Sci.">
        <title>Genome sequence of the ocean sediment bacterium Saccharomonospora marina type strain (XMU15(T)).</title>
        <authorList>
            <person name="Klenk H.P."/>
            <person name="Lu M."/>
            <person name="Lucas S."/>
            <person name="Lapidus A."/>
            <person name="Copeland A."/>
            <person name="Pitluck S."/>
            <person name="Goodwin L.A."/>
            <person name="Han C."/>
            <person name="Tapia R."/>
            <person name="Brambilla E.M."/>
            <person name="Potter G."/>
            <person name="Land M."/>
            <person name="Ivanova N."/>
            <person name="Rohde M."/>
            <person name="Goker M."/>
            <person name="Detter J.C."/>
            <person name="Li W.J."/>
            <person name="Kyrpides N.C."/>
            <person name="Woyke T."/>
        </authorList>
    </citation>
    <scope>NUCLEOTIDE SEQUENCE [LARGE SCALE GENOMIC DNA]</scope>
    <source>
        <strain evidence="2 3">XMU15</strain>
    </source>
</reference>
<gene>
    <name evidence="2" type="ORF">SacmaDRAFT_4988</name>
</gene>
<keyword evidence="3" id="KW-1185">Reference proteome</keyword>
<dbReference type="InterPro" id="IPR036689">
    <property type="entry name" value="ESAT-6-like_sf"/>
</dbReference>
<protein>
    <recommendedName>
        <fullName evidence="4">PPE family protein</fullName>
    </recommendedName>
</protein>